<evidence type="ECO:0000256" key="1">
    <source>
        <dbReference type="SAM" id="Phobius"/>
    </source>
</evidence>
<keyword evidence="1" id="KW-0812">Transmembrane</keyword>
<organism evidence="2 3">
    <name type="scientific">Marilutibacter alkalisoli</name>
    <dbReference type="NCBI Taxonomy" id="2591633"/>
    <lineage>
        <taxon>Bacteria</taxon>
        <taxon>Pseudomonadati</taxon>
        <taxon>Pseudomonadota</taxon>
        <taxon>Gammaproteobacteria</taxon>
        <taxon>Lysobacterales</taxon>
        <taxon>Lysobacteraceae</taxon>
        <taxon>Marilutibacter</taxon>
    </lineage>
</organism>
<accession>A0A514BQJ6</accession>
<dbReference type="RefSeq" id="WP_141623014.1">
    <property type="nucleotide sequence ID" value="NZ_CP041242.1"/>
</dbReference>
<dbReference type="OrthoDB" id="5986400at2"/>
<reference evidence="2 3" key="1">
    <citation type="submission" date="2019-06" db="EMBL/GenBank/DDBJ databases">
        <title>Lysobacter alkalisoli sp. nov. isolated from saline-alkali soil.</title>
        <authorList>
            <person name="Sun J.-Q."/>
            <person name="Xu L."/>
        </authorList>
    </citation>
    <scope>NUCLEOTIDE SEQUENCE [LARGE SCALE GENOMIC DNA]</scope>
    <source>
        <strain evidence="2 3">SJ-36</strain>
    </source>
</reference>
<dbReference type="EMBL" id="CP041242">
    <property type="protein sequence ID" value="QDH69673.1"/>
    <property type="molecule type" value="Genomic_DNA"/>
</dbReference>
<feature type="transmembrane region" description="Helical" evidence="1">
    <location>
        <begin position="62"/>
        <end position="83"/>
    </location>
</feature>
<sequence>MTDALIPMIIALSGLPALGIAWWNLRTGDMHSRGSALRWAMIAIAIFIGALALYWAGDSKGWAMAVVAAMVVAVNVLLVSLLLHLRRGGPRDH</sequence>
<dbReference type="AlphaFoldDB" id="A0A514BQJ6"/>
<protein>
    <submittedName>
        <fullName evidence="2">Uncharacterized protein</fullName>
    </submittedName>
</protein>
<dbReference type="Proteomes" id="UP000317199">
    <property type="component" value="Chromosome"/>
</dbReference>
<proteinExistence type="predicted"/>
<gene>
    <name evidence="2" type="ORF">FKV23_05875</name>
</gene>
<feature type="transmembrane region" description="Helical" evidence="1">
    <location>
        <begin position="37"/>
        <end position="56"/>
    </location>
</feature>
<evidence type="ECO:0000313" key="2">
    <source>
        <dbReference type="EMBL" id="QDH69673.1"/>
    </source>
</evidence>
<evidence type="ECO:0000313" key="3">
    <source>
        <dbReference type="Proteomes" id="UP000317199"/>
    </source>
</evidence>
<keyword evidence="3" id="KW-1185">Reference proteome</keyword>
<keyword evidence="1" id="KW-1133">Transmembrane helix</keyword>
<keyword evidence="1" id="KW-0472">Membrane</keyword>
<name>A0A514BQJ6_9GAMM</name>
<feature type="transmembrane region" description="Helical" evidence="1">
    <location>
        <begin position="6"/>
        <end position="25"/>
    </location>
</feature>
<dbReference type="KEGG" id="lyj:FKV23_05875"/>